<evidence type="ECO:0000313" key="2">
    <source>
        <dbReference type="Proteomes" id="UP000494122"/>
    </source>
</evidence>
<dbReference type="InterPro" id="IPR001584">
    <property type="entry name" value="Integrase_cat-core"/>
</dbReference>
<dbReference type="AlphaFoldDB" id="A0A2M9GPW1"/>
<dbReference type="GO" id="GO:0003676">
    <property type="term" value="F:nucleic acid binding"/>
    <property type="evidence" value="ECO:0007669"/>
    <property type="project" value="InterPro"/>
</dbReference>
<organism evidence="1 2">
    <name type="scientific">Achromobacter ruhlandii</name>
    <dbReference type="NCBI Taxonomy" id="72557"/>
    <lineage>
        <taxon>Bacteria</taxon>
        <taxon>Pseudomonadati</taxon>
        <taxon>Pseudomonadota</taxon>
        <taxon>Betaproteobacteria</taxon>
        <taxon>Burkholderiales</taxon>
        <taxon>Alcaligenaceae</taxon>
        <taxon>Achromobacter</taxon>
    </lineage>
</organism>
<dbReference type="PANTHER" id="PTHR47515">
    <property type="entry name" value="LOW CALCIUM RESPONSE LOCUS PROTEIN T"/>
    <property type="match status" value="1"/>
</dbReference>
<dbReference type="InterPro" id="IPR036397">
    <property type="entry name" value="RNaseH_sf"/>
</dbReference>
<dbReference type="EMBL" id="CADILE010000009">
    <property type="protein sequence ID" value="CAB3880002.1"/>
    <property type="molecule type" value="Genomic_DNA"/>
</dbReference>
<accession>A0A2M9GPW1</accession>
<dbReference type="RefSeq" id="WP_059268763.1">
    <property type="nucleotide sequence ID" value="NZ_CADILE010000009.1"/>
</dbReference>
<reference evidence="1 2" key="1">
    <citation type="submission" date="2020-04" db="EMBL/GenBank/DDBJ databases">
        <authorList>
            <person name="De Canck E."/>
        </authorList>
    </citation>
    <scope>NUCLEOTIDE SEQUENCE [LARGE SCALE GENOMIC DNA]</scope>
    <source>
        <strain evidence="1 2">LMG 3328</strain>
    </source>
</reference>
<dbReference type="InterPro" id="IPR012337">
    <property type="entry name" value="RNaseH-like_sf"/>
</dbReference>
<protein>
    <submittedName>
        <fullName evidence="1">Uncharacterized protein</fullName>
    </submittedName>
</protein>
<dbReference type="Pfam" id="PF13683">
    <property type="entry name" value="rve_3"/>
    <property type="match status" value="1"/>
</dbReference>
<dbReference type="Proteomes" id="UP000494122">
    <property type="component" value="Unassembled WGS sequence"/>
</dbReference>
<gene>
    <name evidence="1" type="ORF">LMG3328_03237</name>
</gene>
<sequence length="65" mass="7986">MKKRKYLSAAIVEWTGVWSIKLEYIQPGKPQQNAYVEWFNRTVRYEWLSQYHWDDLDHVQRVATQ</sequence>
<evidence type="ECO:0000313" key="1">
    <source>
        <dbReference type="EMBL" id="CAB3880002.1"/>
    </source>
</evidence>
<proteinExistence type="predicted"/>
<dbReference type="Gene3D" id="3.30.420.10">
    <property type="entry name" value="Ribonuclease H-like superfamily/Ribonuclease H"/>
    <property type="match status" value="1"/>
</dbReference>
<dbReference type="SUPFAM" id="SSF53098">
    <property type="entry name" value="Ribonuclease H-like"/>
    <property type="match status" value="1"/>
</dbReference>
<name>A0A2M9GPW1_9BURK</name>
<dbReference type="GO" id="GO:0015074">
    <property type="term" value="P:DNA integration"/>
    <property type="evidence" value="ECO:0007669"/>
    <property type="project" value="InterPro"/>
</dbReference>
<dbReference type="PANTHER" id="PTHR47515:SF2">
    <property type="entry name" value="INTEGRASE CORE DOMAIN PROTEIN"/>
    <property type="match status" value="1"/>
</dbReference>